<name>A0A0F8YXN4_9ZZZZ</name>
<dbReference type="InterPro" id="IPR029068">
    <property type="entry name" value="Glyas_Bleomycin-R_OHBP_Dase"/>
</dbReference>
<dbReference type="PROSITE" id="PS51819">
    <property type="entry name" value="VOC"/>
    <property type="match status" value="1"/>
</dbReference>
<feature type="domain" description="VOC" evidence="1">
    <location>
        <begin position="1"/>
        <end position="117"/>
    </location>
</feature>
<feature type="non-terminal residue" evidence="2">
    <location>
        <position position="1"/>
    </location>
</feature>
<comment type="caution">
    <text evidence="2">The sequence shown here is derived from an EMBL/GenBank/DDBJ whole genome shotgun (WGS) entry which is preliminary data.</text>
</comment>
<protein>
    <recommendedName>
        <fullName evidence="1">VOC domain-containing protein</fullName>
    </recommendedName>
</protein>
<gene>
    <name evidence="2" type="ORF">LCGC14_2765900</name>
</gene>
<dbReference type="InterPro" id="IPR025870">
    <property type="entry name" value="Glyoxalase-like_dom"/>
</dbReference>
<dbReference type="Pfam" id="PF12681">
    <property type="entry name" value="Glyoxalase_2"/>
    <property type="match status" value="1"/>
</dbReference>
<reference evidence="2" key="1">
    <citation type="journal article" date="2015" name="Nature">
        <title>Complex archaea that bridge the gap between prokaryotes and eukaryotes.</title>
        <authorList>
            <person name="Spang A."/>
            <person name="Saw J.H."/>
            <person name="Jorgensen S.L."/>
            <person name="Zaremba-Niedzwiedzka K."/>
            <person name="Martijn J."/>
            <person name="Lind A.E."/>
            <person name="van Eijk R."/>
            <person name="Schleper C."/>
            <person name="Guy L."/>
            <person name="Ettema T.J."/>
        </authorList>
    </citation>
    <scope>NUCLEOTIDE SEQUENCE</scope>
</reference>
<sequence length="126" mass="13944">VDDAAEARRFYGDKLSLPLKIDSGSDYTMIELPGLKHFGLWTLRDAARSTFGRDEWPEEVPRPQATLELEVDDVAAAVSELKDRGLGLLQDTKVEPWGQTTARLLSPEGLLLGVTYTPSLREEASD</sequence>
<dbReference type="SUPFAM" id="SSF54593">
    <property type="entry name" value="Glyoxalase/Bleomycin resistance protein/Dihydroxybiphenyl dioxygenase"/>
    <property type="match status" value="1"/>
</dbReference>
<evidence type="ECO:0000259" key="1">
    <source>
        <dbReference type="PROSITE" id="PS51819"/>
    </source>
</evidence>
<dbReference type="EMBL" id="LAZR01050968">
    <property type="protein sequence ID" value="KKK86173.1"/>
    <property type="molecule type" value="Genomic_DNA"/>
</dbReference>
<organism evidence="2">
    <name type="scientific">marine sediment metagenome</name>
    <dbReference type="NCBI Taxonomy" id="412755"/>
    <lineage>
        <taxon>unclassified sequences</taxon>
        <taxon>metagenomes</taxon>
        <taxon>ecological metagenomes</taxon>
    </lineage>
</organism>
<proteinExistence type="predicted"/>
<dbReference type="Gene3D" id="3.10.180.10">
    <property type="entry name" value="2,3-Dihydroxybiphenyl 1,2-Dioxygenase, domain 1"/>
    <property type="match status" value="1"/>
</dbReference>
<evidence type="ECO:0000313" key="2">
    <source>
        <dbReference type="EMBL" id="KKK86173.1"/>
    </source>
</evidence>
<dbReference type="InterPro" id="IPR037523">
    <property type="entry name" value="VOC_core"/>
</dbReference>
<accession>A0A0F8YXN4</accession>
<dbReference type="AlphaFoldDB" id="A0A0F8YXN4"/>